<evidence type="ECO:0000313" key="3">
    <source>
        <dbReference type="Proteomes" id="UP000572953"/>
    </source>
</evidence>
<evidence type="ECO:0000313" key="2">
    <source>
        <dbReference type="EMBL" id="NCU63011.1"/>
    </source>
</evidence>
<proteinExistence type="predicted"/>
<comment type="caution">
    <text evidence="2">The sequence shown here is derived from an EMBL/GenBank/DDBJ whole genome shotgun (WGS) entry which is preliminary data.</text>
</comment>
<reference evidence="2 3" key="1">
    <citation type="submission" date="2018-10" db="EMBL/GenBank/DDBJ databases">
        <title>Iterative Subtractive Binning of Freshwater Chronoseries Metagenomes Recovers Nearly Complete Genomes from over Four Hundred Novel Species.</title>
        <authorList>
            <person name="Rodriguez-R L.M."/>
            <person name="Tsementzi D."/>
            <person name="Luo C."/>
            <person name="Konstantinidis K.T."/>
        </authorList>
    </citation>
    <scope>NUCLEOTIDE SEQUENCE [LARGE SCALE GENOMIC DNA]</scope>
    <source>
        <strain evidence="2">WB7_2B_003</strain>
    </source>
</reference>
<keyword evidence="1" id="KW-0175">Coiled coil</keyword>
<evidence type="ECO:0000256" key="1">
    <source>
        <dbReference type="SAM" id="Coils"/>
    </source>
</evidence>
<dbReference type="AlphaFoldDB" id="A0A845SBA6"/>
<dbReference type="EMBL" id="RGGN01000089">
    <property type="protein sequence ID" value="NCU63011.1"/>
    <property type="molecule type" value="Genomic_DNA"/>
</dbReference>
<feature type="non-terminal residue" evidence="2">
    <location>
        <position position="1"/>
    </location>
</feature>
<name>A0A845SBA6_9PROT</name>
<organism evidence="2 3">
    <name type="scientific">Candidatus Fonsibacter lacus</name>
    <dbReference type="NCBI Taxonomy" id="2576439"/>
    <lineage>
        <taxon>Bacteria</taxon>
        <taxon>Pseudomonadati</taxon>
        <taxon>Pseudomonadota</taxon>
        <taxon>Alphaproteobacteria</taxon>
        <taxon>Candidatus Pelagibacterales</taxon>
        <taxon>Candidatus Pelagibacterales incertae sedis</taxon>
        <taxon>Candidatus Fonsibacter</taxon>
    </lineage>
</organism>
<dbReference type="Proteomes" id="UP000572953">
    <property type="component" value="Unassembled WGS sequence"/>
</dbReference>
<accession>A0A845SBA6</accession>
<protein>
    <submittedName>
        <fullName evidence="2">DNA primase</fullName>
    </submittedName>
</protein>
<sequence length="87" mass="10024">LLKHLVENNFDQIIKDINEFSSIKGISENLNEEKFDNFLADLIEQVNNLKLESKLKDAEESLSKNMNEAQYNELLSLKDQIVASKKV</sequence>
<gene>
    <name evidence="2" type="ORF">EBV78_02835</name>
</gene>
<feature type="coiled-coil region" evidence="1">
    <location>
        <begin position="39"/>
        <end position="68"/>
    </location>
</feature>